<gene>
    <name evidence="1" type="ORF">GB864_02625</name>
</gene>
<evidence type="ECO:0000313" key="2">
    <source>
        <dbReference type="Proteomes" id="UP000438182"/>
    </source>
</evidence>
<keyword evidence="2" id="KW-1185">Reference proteome</keyword>
<organism evidence="1 2">
    <name type="scientific">Agromyces seonyuensis</name>
    <dbReference type="NCBI Taxonomy" id="2662446"/>
    <lineage>
        <taxon>Bacteria</taxon>
        <taxon>Bacillati</taxon>
        <taxon>Actinomycetota</taxon>
        <taxon>Actinomycetes</taxon>
        <taxon>Micrococcales</taxon>
        <taxon>Microbacteriaceae</taxon>
        <taxon>Agromyces</taxon>
    </lineage>
</organism>
<comment type="caution">
    <text evidence="1">The sequence shown here is derived from an EMBL/GenBank/DDBJ whole genome shotgun (WGS) entry which is preliminary data.</text>
</comment>
<sequence>MSTQLTTAHPPCPTPVSPAMLQRSIRERMSRRLALALIAWGRRTSVGDTDPHERALRRREAHEAHAVHQADLIRQSLHPGVYR</sequence>
<dbReference type="AlphaFoldDB" id="A0A6I4P2M1"/>
<reference evidence="1 2" key="1">
    <citation type="submission" date="2019-12" db="EMBL/GenBank/DDBJ databases">
        <authorList>
            <person name="Kim Y.S."/>
        </authorList>
    </citation>
    <scope>NUCLEOTIDE SEQUENCE [LARGE SCALE GENOMIC DNA]</scope>
    <source>
        <strain evidence="1 2">MMS17-SY077</strain>
    </source>
</reference>
<dbReference type="RefSeq" id="WP_160422797.1">
    <property type="nucleotide sequence ID" value="NZ_WSTA01000006.1"/>
</dbReference>
<dbReference type="EMBL" id="WSTA01000006">
    <property type="protein sequence ID" value="MWB97454.1"/>
    <property type="molecule type" value="Genomic_DNA"/>
</dbReference>
<proteinExistence type="predicted"/>
<accession>A0A6I4P2M1</accession>
<name>A0A6I4P2M1_9MICO</name>
<protein>
    <submittedName>
        <fullName evidence="1">Uncharacterized protein</fullName>
    </submittedName>
</protein>
<evidence type="ECO:0000313" key="1">
    <source>
        <dbReference type="EMBL" id="MWB97454.1"/>
    </source>
</evidence>
<dbReference type="Proteomes" id="UP000438182">
    <property type="component" value="Unassembled WGS sequence"/>
</dbReference>